<evidence type="ECO:0008006" key="3">
    <source>
        <dbReference type="Google" id="ProtNLM"/>
    </source>
</evidence>
<sequence>NNVSQVSTWVLLTKLQRSVSLSIKLEVQKVAHIPSSIPFLCCADSRCCVCPDGWLWWMDHCYFFTIGLQENRRWNESAEFCQQHNSSLLHGSLKESNYSIYISVKTLCQQEPVEGCSDFSDTTMYKSEVIEYLSLFTVAVVLQIADGPCSLHRHQCYSCSLKDSYF</sequence>
<dbReference type="InterPro" id="IPR016187">
    <property type="entry name" value="CTDL_fold"/>
</dbReference>
<evidence type="ECO:0000313" key="1">
    <source>
        <dbReference type="Ensembl" id="ENSAOCP00000023037.2"/>
    </source>
</evidence>
<dbReference type="Ensembl" id="ENSAOCT00000006446.2">
    <property type="protein sequence ID" value="ENSAOCP00000023037.2"/>
    <property type="gene ID" value="ENSAOCG00000032563.1"/>
</dbReference>
<evidence type="ECO:0000313" key="2">
    <source>
        <dbReference type="Proteomes" id="UP001501940"/>
    </source>
</evidence>
<protein>
    <recommendedName>
        <fullName evidence="3">C-type lectin domain-containing protein</fullName>
    </recommendedName>
</protein>
<dbReference type="AlphaFoldDB" id="A0A3Q1C6J3"/>
<dbReference type="Proteomes" id="UP001501940">
    <property type="component" value="Chromosome 23"/>
</dbReference>
<name>A0A3Q1C6J3_AMPOC</name>
<reference evidence="1" key="3">
    <citation type="submission" date="2025-09" db="UniProtKB">
        <authorList>
            <consortium name="Ensembl"/>
        </authorList>
    </citation>
    <scope>IDENTIFICATION</scope>
</reference>
<dbReference type="InterPro" id="IPR016186">
    <property type="entry name" value="C-type_lectin-like/link_sf"/>
</dbReference>
<dbReference type="GeneTree" id="ENSGT00940000175986"/>
<dbReference type="STRING" id="80972.ENSAOCP00000023037"/>
<accession>A0A3Q1C6J3</accession>
<dbReference type="SUPFAM" id="SSF56436">
    <property type="entry name" value="C-type lectin-like"/>
    <property type="match status" value="1"/>
</dbReference>
<proteinExistence type="predicted"/>
<dbReference type="Gene3D" id="3.10.100.10">
    <property type="entry name" value="Mannose-Binding Protein A, subunit A"/>
    <property type="match status" value="1"/>
</dbReference>
<keyword evidence="2" id="KW-1185">Reference proteome</keyword>
<reference evidence="1" key="2">
    <citation type="submission" date="2025-08" db="UniProtKB">
        <authorList>
            <consortium name="Ensembl"/>
        </authorList>
    </citation>
    <scope>IDENTIFICATION</scope>
</reference>
<reference evidence="1 2" key="1">
    <citation type="submission" date="2022-01" db="EMBL/GenBank/DDBJ databases">
        <title>A chromosome-scale genome assembly of the false clownfish, Amphiprion ocellaris.</title>
        <authorList>
            <person name="Ryu T."/>
        </authorList>
    </citation>
    <scope>NUCLEOTIDE SEQUENCE [LARGE SCALE GENOMIC DNA]</scope>
</reference>
<organism evidence="1 2">
    <name type="scientific">Amphiprion ocellaris</name>
    <name type="common">Clown anemonefish</name>
    <dbReference type="NCBI Taxonomy" id="80972"/>
    <lineage>
        <taxon>Eukaryota</taxon>
        <taxon>Metazoa</taxon>
        <taxon>Chordata</taxon>
        <taxon>Craniata</taxon>
        <taxon>Vertebrata</taxon>
        <taxon>Euteleostomi</taxon>
        <taxon>Actinopterygii</taxon>
        <taxon>Neopterygii</taxon>
        <taxon>Teleostei</taxon>
        <taxon>Neoteleostei</taxon>
        <taxon>Acanthomorphata</taxon>
        <taxon>Ovalentaria</taxon>
        <taxon>Pomacentridae</taxon>
        <taxon>Amphiprion</taxon>
    </lineage>
</organism>